<dbReference type="InterPro" id="IPR001128">
    <property type="entry name" value="Cyt_P450"/>
</dbReference>
<protein>
    <submittedName>
        <fullName evidence="10">Cytochrome P450</fullName>
    </submittedName>
</protein>
<keyword evidence="6 8" id="KW-0503">Monooxygenase</keyword>
<keyword evidence="11" id="KW-1185">Reference proteome</keyword>
<dbReference type="SUPFAM" id="SSF48264">
    <property type="entry name" value="Cytochrome P450"/>
    <property type="match status" value="1"/>
</dbReference>
<evidence type="ECO:0000256" key="1">
    <source>
        <dbReference type="ARBA" id="ARBA00010617"/>
    </source>
</evidence>
<dbReference type="PANTHER" id="PTHR24291">
    <property type="entry name" value="CYTOCHROME P450 FAMILY 4"/>
    <property type="match status" value="1"/>
</dbReference>
<dbReference type="InterPro" id="IPR050196">
    <property type="entry name" value="Cytochrome_P450_Monoox"/>
</dbReference>
<dbReference type="GO" id="GO:0016705">
    <property type="term" value="F:oxidoreductase activity, acting on paired donors, with incorporation or reduction of molecular oxygen"/>
    <property type="evidence" value="ECO:0007669"/>
    <property type="project" value="InterPro"/>
</dbReference>
<dbReference type="PROSITE" id="PS00086">
    <property type="entry name" value="CYTOCHROME_P450"/>
    <property type="match status" value="1"/>
</dbReference>
<dbReference type="PANTHER" id="PTHR24291:SF50">
    <property type="entry name" value="BIFUNCTIONAL ALBAFLAVENONE MONOOXYGENASE_TERPENE SYNTHASE"/>
    <property type="match status" value="1"/>
</dbReference>
<reference evidence="10 11" key="1">
    <citation type="submission" date="2019-09" db="EMBL/GenBank/DDBJ databases">
        <title>Goodfellowia gen. nov., a new genus of the Pseudonocardineae related to Actinoalloteichus, containing Goodfellowia coeruleoviolacea gen. nov., comb. nov. gen. nov., comb. nov.</title>
        <authorList>
            <person name="Labeda D."/>
        </authorList>
    </citation>
    <scope>NUCLEOTIDE SEQUENCE [LARGE SCALE GENOMIC DNA]</scope>
    <source>
        <strain evidence="10 11">AN110305</strain>
    </source>
</reference>
<dbReference type="AlphaFoldDB" id="A0A5B2WHC2"/>
<sequence>MSGPAQHGIRLSTGSNPTKENSVPESTDGTTTTGERAPGPEGKFLFGALSSFQKDTLKLLLELQRQYGGISRVKLGPYEVHQITEPEHVKHVLQDNAKNYVRGKFYRGFNLFFGRGMLTTDGAEWKAKRAVSQPFFHKVKLRANAGIITDTTNDLLEKWAKPSADKEPVDITNDMMWLAMGVLGTMLLGVDLRDWSDRLMPAVRFSFKAMILTGEVKQMLPRWIPTKYQRDLKRYQQDLNDVMDEIIELHRNGGGRPDDLVNALLAARKENGDPWSQREIRAELKTLFLAGHETTGCGLTWTLYAIAQYPEVRRELEAELAGVLGGRVPTAEDLTSLPFLRQVVDEALRLYPPIWLFPRDAVADDTIGGYHIPAGSTVLIPPYAAHHNPETWDNPEAFDPKRFCPAHQGGAEGQGQQNRDRYAYFPFGGGARKCIGMDLALLEIQLAVAMIVQRYQLSLVPGHPVTPGALVSLRPLPQVLMTITPVTQPAAATR</sequence>
<evidence type="ECO:0000313" key="10">
    <source>
        <dbReference type="EMBL" id="KAA2251231.1"/>
    </source>
</evidence>
<accession>A0A5B2WHC2</accession>
<dbReference type="GO" id="GO:0020037">
    <property type="term" value="F:heme binding"/>
    <property type="evidence" value="ECO:0007669"/>
    <property type="project" value="InterPro"/>
</dbReference>
<organism evidence="10 11">
    <name type="scientific">Solihabitans fulvus</name>
    <dbReference type="NCBI Taxonomy" id="1892852"/>
    <lineage>
        <taxon>Bacteria</taxon>
        <taxon>Bacillati</taxon>
        <taxon>Actinomycetota</taxon>
        <taxon>Actinomycetes</taxon>
        <taxon>Pseudonocardiales</taxon>
        <taxon>Pseudonocardiaceae</taxon>
        <taxon>Solihabitans</taxon>
    </lineage>
</organism>
<dbReference type="OrthoDB" id="5290182at2"/>
<dbReference type="GO" id="GO:0005506">
    <property type="term" value="F:iron ion binding"/>
    <property type="evidence" value="ECO:0007669"/>
    <property type="project" value="InterPro"/>
</dbReference>
<comment type="caution">
    <text evidence="10">The sequence shown here is derived from an EMBL/GenBank/DDBJ whole genome shotgun (WGS) entry which is preliminary data.</text>
</comment>
<proteinExistence type="inferred from homology"/>
<gene>
    <name evidence="10" type="ORF">F0L68_38065</name>
</gene>
<keyword evidence="3 7" id="KW-0479">Metal-binding</keyword>
<reference evidence="10 11" key="2">
    <citation type="submission" date="2019-09" db="EMBL/GenBank/DDBJ databases">
        <authorList>
            <person name="Jin C."/>
        </authorList>
    </citation>
    <scope>NUCLEOTIDE SEQUENCE [LARGE SCALE GENOMIC DNA]</scope>
    <source>
        <strain evidence="10 11">AN110305</strain>
    </source>
</reference>
<keyword evidence="4 8" id="KW-0560">Oxidoreductase</keyword>
<keyword evidence="5 7" id="KW-0408">Iron</keyword>
<feature type="region of interest" description="Disordered" evidence="9">
    <location>
        <begin position="1"/>
        <end position="40"/>
    </location>
</feature>
<feature type="binding site" description="axial binding residue" evidence="7">
    <location>
        <position position="434"/>
    </location>
    <ligand>
        <name>heme</name>
        <dbReference type="ChEBI" id="CHEBI:30413"/>
    </ligand>
    <ligandPart>
        <name>Fe</name>
        <dbReference type="ChEBI" id="CHEBI:18248"/>
    </ligandPart>
</feature>
<dbReference type="InterPro" id="IPR002403">
    <property type="entry name" value="Cyt_P450_E_grp-IV"/>
</dbReference>
<evidence type="ECO:0000256" key="5">
    <source>
        <dbReference type="ARBA" id="ARBA00023004"/>
    </source>
</evidence>
<dbReference type="PRINTS" id="PR00465">
    <property type="entry name" value="EP450IV"/>
</dbReference>
<evidence type="ECO:0000256" key="8">
    <source>
        <dbReference type="RuleBase" id="RU000461"/>
    </source>
</evidence>
<evidence type="ECO:0000256" key="3">
    <source>
        <dbReference type="ARBA" id="ARBA00022723"/>
    </source>
</evidence>
<dbReference type="CDD" id="cd20620">
    <property type="entry name" value="CYP132-like"/>
    <property type="match status" value="1"/>
</dbReference>
<dbReference type="GO" id="GO:0004497">
    <property type="term" value="F:monooxygenase activity"/>
    <property type="evidence" value="ECO:0007669"/>
    <property type="project" value="UniProtKB-KW"/>
</dbReference>
<dbReference type="Proteomes" id="UP000323454">
    <property type="component" value="Unassembled WGS sequence"/>
</dbReference>
<dbReference type="InterPro" id="IPR036396">
    <property type="entry name" value="Cyt_P450_sf"/>
</dbReference>
<keyword evidence="2 7" id="KW-0349">Heme</keyword>
<name>A0A5B2WHC2_9PSEU</name>
<evidence type="ECO:0000256" key="7">
    <source>
        <dbReference type="PIRSR" id="PIRSR602403-1"/>
    </source>
</evidence>
<evidence type="ECO:0000256" key="2">
    <source>
        <dbReference type="ARBA" id="ARBA00022617"/>
    </source>
</evidence>
<dbReference type="Gene3D" id="1.10.630.10">
    <property type="entry name" value="Cytochrome P450"/>
    <property type="match status" value="1"/>
</dbReference>
<dbReference type="Pfam" id="PF00067">
    <property type="entry name" value="p450"/>
    <property type="match status" value="1"/>
</dbReference>
<dbReference type="EMBL" id="VUOB01000085">
    <property type="protein sequence ID" value="KAA2251231.1"/>
    <property type="molecule type" value="Genomic_DNA"/>
</dbReference>
<evidence type="ECO:0000313" key="11">
    <source>
        <dbReference type="Proteomes" id="UP000323454"/>
    </source>
</evidence>
<dbReference type="PRINTS" id="PR00385">
    <property type="entry name" value="P450"/>
</dbReference>
<comment type="cofactor">
    <cofactor evidence="7">
        <name>heme</name>
        <dbReference type="ChEBI" id="CHEBI:30413"/>
    </cofactor>
</comment>
<comment type="similarity">
    <text evidence="1 8">Belongs to the cytochrome P450 family.</text>
</comment>
<feature type="compositionally biased region" description="Polar residues" evidence="9">
    <location>
        <begin position="12"/>
        <end position="34"/>
    </location>
</feature>
<evidence type="ECO:0000256" key="4">
    <source>
        <dbReference type="ARBA" id="ARBA00023002"/>
    </source>
</evidence>
<evidence type="ECO:0000256" key="6">
    <source>
        <dbReference type="ARBA" id="ARBA00023033"/>
    </source>
</evidence>
<evidence type="ECO:0000256" key="9">
    <source>
        <dbReference type="SAM" id="MobiDB-lite"/>
    </source>
</evidence>
<dbReference type="InterPro" id="IPR017972">
    <property type="entry name" value="Cyt_P450_CS"/>
</dbReference>